<dbReference type="InterPro" id="IPR012337">
    <property type="entry name" value="RNaseH-like_sf"/>
</dbReference>
<dbReference type="GO" id="GO:0032196">
    <property type="term" value="P:transposition"/>
    <property type="evidence" value="ECO:0007669"/>
    <property type="project" value="TreeGrafter"/>
</dbReference>
<protein>
    <submittedName>
        <fullName evidence="1">IS30 family transposase</fullName>
    </submittedName>
</protein>
<accession>A0AAW9R7R8</accession>
<reference evidence="1 2" key="1">
    <citation type="submission" date="2024-02" db="EMBL/GenBank/DDBJ databases">
        <title>A novel Wenzhouxiangellaceae bacterium, isolated from coastal sediments.</title>
        <authorList>
            <person name="Du Z.-J."/>
            <person name="Ye Y.-Q."/>
            <person name="Zhang X.-Y."/>
        </authorList>
    </citation>
    <scope>NUCLEOTIDE SEQUENCE [LARGE SCALE GENOMIC DNA]</scope>
    <source>
        <strain evidence="1 2">CH-27</strain>
    </source>
</reference>
<dbReference type="PANTHER" id="PTHR10948">
    <property type="entry name" value="TRANSPOSASE"/>
    <property type="match status" value="1"/>
</dbReference>
<comment type="caution">
    <text evidence="1">The sequence shown here is derived from an EMBL/GenBank/DDBJ whole genome shotgun (WGS) entry which is preliminary data.</text>
</comment>
<dbReference type="GO" id="GO:0005829">
    <property type="term" value="C:cytosol"/>
    <property type="evidence" value="ECO:0007669"/>
    <property type="project" value="TreeGrafter"/>
</dbReference>
<dbReference type="Proteomes" id="UP001359886">
    <property type="component" value="Unassembled WGS sequence"/>
</dbReference>
<organism evidence="1 2">
    <name type="scientific">Elongatibacter sediminis</name>
    <dbReference type="NCBI Taxonomy" id="3119006"/>
    <lineage>
        <taxon>Bacteria</taxon>
        <taxon>Pseudomonadati</taxon>
        <taxon>Pseudomonadota</taxon>
        <taxon>Gammaproteobacteria</taxon>
        <taxon>Chromatiales</taxon>
        <taxon>Wenzhouxiangellaceae</taxon>
        <taxon>Elongatibacter</taxon>
    </lineage>
</organism>
<evidence type="ECO:0000313" key="1">
    <source>
        <dbReference type="EMBL" id="MEJ8568619.1"/>
    </source>
</evidence>
<gene>
    <name evidence="1" type="ORF">V3330_13385</name>
</gene>
<feature type="non-terminal residue" evidence="1">
    <location>
        <position position="1"/>
    </location>
</feature>
<evidence type="ECO:0000313" key="2">
    <source>
        <dbReference type="Proteomes" id="UP001359886"/>
    </source>
</evidence>
<name>A0AAW9R7R8_9GAMM</name>
<dbReference type="EMBL" id="JAZHOG010000008">
    <property type="protein sequence ID" value="MEJ8568619.1"/>
    <property type="molecule type" value="Genomic_DNA"/>
</dbReference>
<dbReference type="GO" id="GO:0004803">
    <property type="term" value="F:transposase activity"/>
    <property type="evidence" value="ECO:0007669"/>
    <property type="project" value="TreeGrafter"/>
</dbReference>
<dbReference type="SUPFAM" id="SSF53098">
    <property type="entry name" value="Ribonuclease H-like"/>
    <property type="match status" value="1"/>
</dbReference>
<sequence length="64" mass="7624">SNENTNGLIRQYWPKKMSLKNLTQSQADRVERRLNHRPRKCLDYLTPYEVFNNTQESLTVALRS</sequence>
<dbReference type="PANTHER" id="PTHR10948:SF23">
    <property type="entry name" value="TRANSPOSASE INSI FOR INSERTION SEQUENCE ELEMENT IS30A-RELATED"/>
    <property type="match status" value="1"/>
</dbReference>
<dbReference type="AlphaFoldDB" id="A0AAW9R7R8"/>
<dbReference type="InterPro" id="IPR051917">
    <property type="entry name" value="Transposase-Integrase"/>
</dbReference>
<keyword evidence="2" id="KW-1185">Reference proteome</keyword>
<proteinExistence type="predicted"/>